<dbReference type="KEGG" id="lth:KLTH0G00616g"/>
<proteinExistence type="predicted"/>
<dbReference type="RefSeq" id="XP_002555066.1">
    <property type="nucleotide sequence ID" value="XM_002555020.1"/>
</dbReference>
<dbReference type="GO" id="GO:0031965">
    <property type="term" value="C:nuclear membrane"/>
    <property type="evidence" value="ECO:0007669"/>
    <property type="project" value="InterPro"/>
</dbReference>
<name>C5DLG8_LACTC</name>
<evidence type="ECO:0000259" key="3">
    <source>
        <dbReference type="SMART" id="SM01042"/>
    </source>
</evidence>
<feature type="domain" description="Brl1/Brr6" evidence="3">
    <location>
        <begin position="34"/>
        <end position="170"/>
    </location>
</feature>
<evidence type="ECO:0000313" key="5">
    <source>
        <dbReference type="Proteomes" id="UP000002036"/>
    </source>
</evidence>
<dbReference type="FunCoup" id="C5DLG8">
    <property type="interactions" value="18"/>
</dbReference>
<dbReference type="GO" id="GO:0006998">
    <property type="term" value="P:nuclear envelope organization"/>
    <property type="evidence" value="ECO:0007669"/>
    <property type="project" value="InterPro"/>
</dbReference>
<dbReference type="InterPro" id="IPR018767">
    <property type="entry name" value="Brl1/Brr6_dom"/>
</dbReference>
<dbReference type="Proteomes" id="UP000002036">
    <property type="component" value="Chromosome G"/>
</dbReference>
<dbReference type="HOGENOM" id="CLU_107711_0_0_1"/>
<dbReference type="OMA" id="FGSYRVY"/>
<dbReference type="Pfam" id="PF10104">
    <property type="entry name" value="Brr6_like_C_C"/>
    <property type="match status" value="1"/>
</dbReference>
<protein>
    <submittedName>
        <fullName evidence="4">KLTH0G00616p</fullName>
    </submittedName>
</protein>
<dbReference type="SMART" id="SM01042">
    <property type="entry name" value="Brr6_like_C_C"/>
    <property type="match status" value="1"/>
</dbReference>
<dbReference type="InParanoid" id="C5DLG8"/>
<dbReference type="eggNOG" id="KOG4503">
    <property type="taxonomic scope" value="Eukaryota"/>
</dbReference>
<organism evidence="4 5">
    <name type="scientific">Lachancea thermotolerans (strain ATCC 56472 / CBS 6340 / NRRL Y-8284)</name>
    <name type="common">Yeast</name>
    <name type="synonym">Kluyveromyces thermotolerans</name>
    <dbReference type="NCBI Taxonomy" id="559295"/>
    <lineage>
        <taxon>Eukaryota</taxon>
        <taxon>Fungi</taxon>
        <taxon>Dikarya</taxon>
        <taxon>Ascomycota</taxon>
        <taxon>Saccharomycotina</taxon>
        <taxon>Saccharomycetes</taxon>
        <taxon>Saccharomycetales</taxon>
        <taxon>Saccharomycetaceae</taxon>
        <taxon>Lachancea</taxon>
    </lineage>
</organism>
<sequence>MYDQLVTSQKKRSVSSAASSSKESKRHWSDPKTLAAYIQLFVNTVIISGLLYLCVRFLRLVNRDVECKFRNKVALAAKAALECRANYETNRCEPEERAPALEAQCAEWAHCMSRSQELWDLQHSAVLWAETLAEIINGFFKPISIKSLIILLTFTFGVIIVSNIAFGSYRVHYYGALNSPQNSDLSSRGPRPL</sequence>
<dbReference type="GO" id="GO:0055088">
    <property type="term" value="P:lipid homeostasis"/>
    <property type="evidence" value="ECO:0007669"/>
    <property type="project" value="InterPro"/>
</dbReference>
<dbReference type="OrthoDB" id="5961at2759"/>
<evidence type="ECO:0000313" key="4">
    <source>
        <dbReference type="EMBL" id="CAR24629.1"/>
    </source>
</evidence>
<dbReference type="InterPro" id="IPR040202">
    <property type="entry name" value="Brl1/Brr6"/>
</dbReference>
<dbReference type="AlphaFoldDB" id="C5DLG8"/>
<evidence type="ECO:0000256" key="2">
    <source>
        <dbReference type="SAM" id="Phobius"/>
    </source>
</evidence>
<keyword evidence="2" id="KW-0812">Transmembrane</keyword>
<keyword evidence="2" id="KW-1133">Transmembrane helix</keyword>
<evidence type="ECO:0000256" key="1">
    <source>
        <dbReference type="SAM" id="MobiDB-lite"/>
    </source>
</evidence>
<dbReference type="STRING" id="559295.C5DLG8"/>
<gene>
    <name evidence="4" type="ordered locus">KLTH0G00616g</name>
</gene>
<feature type="transmembrane region" description="Helical" evidence="2">
    <location>
        <begin position="148"/>
        <end position="169"/>
    </location>
</feature>
<feature type="transmembrane region" description="Helical" evidence="2">
    <location>
        <begin position="34"/>
        <end position="55"/>
    </location>
</feature>
<dbReference type="PANTHER" id="PTHR28136:SF5">
    <property type="entry name" value="NUCLEUS EXPORT PROTEIN BRR6"/>
    <property type="match status" value="1"/>
</dbReference>
<dbReference type="PANTHER" id="PTHR28136">
    <property type="entry name" value="NUCLEUS EXPORT PROTEIN BRR6"/>
    <property type="match status" value="1"/>
</dbReference>
<dbReference type="GeneID" id="8293324"/>
<keyword evidence="2" id="KW-0472">Membrane</keyword>
<reference evidence="4 5" key="1">
    <citation type="journal article" date="2009" name="Genome Res.">
        <title>Comparative genomics of protoploid Saccharomycetaceae.</title>
        <authorList>
            <consortium name="The Genolevures Consortium"/>
            <person name="Souciet J.-L."/>
            <person name="Dujon B."/>
            <person name="Gaillardin C."/>
            <person name="Johnston M."/>
            <person name="Baret P.V."/>
            <person name="Cliften P."/>
            <person name="Sherman D.J."/>
            <person name="Weissenbach J."/>
            <person name="Westhof E."/>
            <person name="Wincker P."/>
            <person name="Jubin C."/>
            <person name="Poulain J."/>
            <person name="Barbe V."/>
            <person name="Segurens B."/>
            <person name="Artiguenave F."/>
            <person name="Anthouard V."/>
            <person name="Vacherie B."/>
            <person name="Val M.-E."/>
            <person name="Fulton R.S."/>
            <person name="Minx P."/>
            <person name="Wilson R."/>
            <person name="Durrens P."/>
            <person name="Jean G."/>
            <person name="Marck C."/>
            <person name="Martin T."/>
            <person name="Nikolski M."/>
            <person name="Rolland T."/>
            <person name="Seret M.-L."/>
            <person name="Casaregola S."/>
            <person name="Despons L."/>
            <person name="Fairhead C."/>
            <person name="Fischer G."/>
            <person name="Lafontaine I."/>
            <person name="Leh V."/>
            <person name="Lemaire M."/>
            <person name="de Montigny J."/>
            <person name="Neuveglise C."/>
            <person name="Thierry A."/>
            <person name="Blanc-Lenfle I."/>
            <person name="Bleykasten C."/>
            <person name="Diffels J."/>
            <person name="Fritsch E."/>
            <person name="Frangeul L."/>
            <person name="Goeffon A."/>
            <person name="Jauniaux N."/>
            <person name="Kachouri-Lafond R."/>
            <person name="Payen C."/>
            <person name="Potier S."/>
            <person name="Pribylova L."/>
            <person name="Ozanne C."/>
            <person name="Richard G.-F."/>
            <person name="Sacerdot C."/>
            <person name="Straub M.-L."/>
            <person name="Talla E."/>
        </authorList>
    </citation>
    <scope>NUCLEOTIDE SEQUENCE [LARGE SCALE GENOMIC DNA]</scope>
    <source>
        <strain evidence="5">ATCC 56472 / CBS 6340 / NRRL Y-8284</strain>
    </source>
</reference>
<keyword evidence="5" id="KW-1185">Reference proteome</keyword>
<feature type="region of interest" description="Disordered" evidence="1">
    <location>
        <begin position="1"/>
        <end position="24"/>
    </location>
</feature>
<dbReference type="EMBL" id="CU928171">
    <property type="protein sequence ID" value="CAR24629.1"/>
    <property type="molecule type" value="Genomic_DNA"/>
</dbReference>
<accession>C5DLG8</accession>